<dbReference type="InterPro" id="IPR014922">
    <property type="entry name" value="YdhG-like"/>
</dbReference>
<dbReference type="OrthoDB" id="384795at2"/>
<organism evidence="2 3">
    <name type="scientific">Vagococcus vulneris</name>
    <dbReference type="NCBI Taxonomy" id="1977869"/>
    <lineage>
        <taxon>Bacteria</taxon>
        <taxon>Bacillati</taxon>
        <taxon>Bacillota</taxon>
        <taxon>Bacilli</taxon>
        <taxon>Lactobacillales</taxon>
        <taxon>Enterococcaceae</taxon>
        <taxon>Vagococcus</taxon>
    </lineage>
</organism>
<evidence type="ECO:0000313" key="3">
    <source>
        <dbReference type="Proteomes" id="UP000287857"/>
    </source>
</evidence>
<dbReference type="Gene3D" id="3.90.1150.200">
    <property type="match status" value="1"/>
</dbReference>
<dbReference type="AlphaFoldDB" id="A0A430A0I8"/>
<dbReference type="RefSeq" id="WP_125983375.1">
    <property type="nucleotide sequence ID" value="NZ_NGJS01000003.1"/>
</dbReference>
<dbReference type="SUPFAM" id="SSF159888">
    <property type="entry name" value="YdhG-like"/>
    <property type="match status" value="1"/>
</dbReference>
<dbReference type="EMBL" id="NGJS01000003">
    <property type="protein sequence ID" value="RST99843.1"/>
    <property type="molecule type" value="Genomic_DNA"/>
</dbReference>
<evidence type="ECO:0000313" key="2">
    <source>
        <dbReference type="EMBL" id="RST99843.1"/>
    </source>
</evidence>
<dbReference type="Proteomes" id="UP000287857">
    <property type="component" value="Unassembled WGS sequence"/>
</dbReference>
<name>A0A430A0I8_9ENTE</name>
<gene>
    <name evidence="2" type="ORF">CBF37_03725</name>
</gene>
<dbReference type="Pfam" id="PF08818">
    <property type="entry name" value="DUF1801"/>
    <property type="match status" value="1"/>
</dbReference>
<accession>A0A430A0I8</accession>
<feature type="domain" description="YdhG-like" evidence="1">
    <location>
        <begin position="16"/>
        <end position="110"/>
    </location>
</feature>
<protein>
    <recommendedName>
        <fullName evidence="1">YdhG-like domain-containing protein</fullName>
    </recommendedName>
</protein>
<evidence type="ECO:0000259" key="1">
    <source>
        <dbReference type="Pfam" id="PF08818"/>
    </source>
</evidence>
<sequence length="122" mass="14652">MENFNDYLQTIELPEQRERMEHILNWIQHNFPELDTRIAWKQPMFTSHDTFILGLSISKKHIAVAPEQIVISTFADEINAQGYSHTKQLLQIPWDKDIPYDLIKQFINFNLTDKKDHPKFWR</sequence>
<reference evidence="2 3" key="1">
    <citation type="submission" date="2017-05" db="EMBL/GenBank/DDBJ databases">
        <title>Vagococcus spp. assemblies.</title>
        <authorList>
            <person name="Gulvik C.A."/>
        </authorList>
    </citation>
    <scope>NUCLEOTIDE SEQUENCE [LARGE SCALE GENOMIC DNA]</scope>
    <source>
        <strain evidence="2 3">SS1995</strain>
    </source>
</reference>
<comment type="caution">
    <text evidence="2">The sequence shown here is derived from an EMBL/GenBank/DDBJ whole genome shotgun (WGS) entry which is preliminary data.</text>
</comment>
<keyword evidence="3" id="KW-1185">Reference proteome</keyword>
<proteinExistence type="predicted"/>